<gene>
    <name evidence="6" type="ORF">SAMN05421829_12425</name>
</gene>
<dbReference type="Pfam" id="PF02630">
    <property type="entry name" value="SCO1-SenC"/>
    <property type="match status" value="1"/>
</dbReference>
<sequence length="204" mass="22202">MSAVARSVAVTALVTVLGSGAFWWGTDGFTAFTAETARRVDILRAPRPLPAAVLEDQDGRVFNLDDYRGRLLAVEVIYTRCTTICNSLGMAFRQIRDRVPAEALGRDVALLSISFDPERDDPASLKAYGIAHGADGEHWRLARVRDAAQLRALLEAFGVVVIADRFGGFEHNAAIHLVGRDGRLVEISDLDAPLQFAAKLVETL</sequence>
<dbReference type="STRING" id="34027.SAMN05421829_12425"/>
<dbReference type="EMBL" id="FTMD01000024">
    <property type="protein sequence ID" value="SIR62700.1"/>
    <property type="molecule type" value="Genomic_DNA"/>
</dbReference>
<dbReference type="PANTHER" id="PTHR12151">
    <property type="entry name" value="ELECTRON TRANSPORT PROTIN SCO1/SENC FAMILY MEMBER"/>
    <property type="match status" value="1"/>
</dbReference>
<dbReference type="InterPro" id="IPR036249">
    <property type="entry name" value="Thioredoxin-like_sf"/>
</dbReference>
<proteinExistence type="inferred from homology"/>
<dbReference type="OrthoDB" id="8550465at2"/>
<feature type="domain" description="Thioredoxin" evidence="5">
    <location>
        <begin position="43"/>
        <end position="204"/>
    </location>
</feature>
<feature type="disulfide bond" description="Redox-active" evidence="4">
    <location>
        <begin position="81"/>
        <end position="85"/>
    </location>
</feature>
<keyword evidence="4" id="KW-1015">Disulfide bond</keyword>
<dbReference type="PROSITE" id="PS51352">
    <property type="entry name" value="THIOREDOXIN_2"/>
    <property type="match status" value="1"/>
</dbReference>
<comment type="similarity">
    <text evidence="1">Belongs to the SCO1/2 family.</text>
</comment>
<evidence type="ECO:0000313" key="7">
    <source>
        <dbReference type="Proteomes" id="UP000186819"/>
    </source>
</evidence>
<organism evidence="6 7">
    <name type="scientific">Aromatoleum tolulyticum</name>
    <dbReference type="NCBI Taxonomy" id="34027"/>
    <lineage>
        <taxon>Bacteria</taxon>
        <taxon>Pseudomonadati</taxon>
        <taxon>Pseudomonadota</taxon>
        <taxon>Betaproteobacteria</taxon>
        <taxon>Rhodocyclales</taxon>
        <taxon>Rhodocyclaceae</taxon>
        <taxon>Aromatoleum</taxon>
    </lineage>
</organism>
<evidence type="ECO:0000259" key="5">
    <source>
        <dbReference type="PROSITE" id="PS51352"/>
    </source>
</evidence>
<evidence type="ECO:0000256" key="2">
    <source>
        <dbReference type="ARBA" id="ARBA00023008"/>
    </source>
</evidence>
<keyword evidence="3" id="KW-0479">Metal-binding</keyword>
<keyword evidence="2 3" id="KW-0186">Copper</keyword>
<dbReference type="PANTHER" id="PTHR12151:SF25">
    <property type="entry name" value="LINALOOL DEHYDRATASE_ISOMERASE DOMAIN-CONTAINING PROTEIN"/>
    <property type="match status" value="1"/>
</dbReference>
<dbReference type="SUPFAM" id="SSF52833">
    <property type="entry name" value="Thioredoxin-like"/>
    <property type="match status" value="1"/>
</dbReference>
<dbReference type="InterPro" id="IPR003782">
    <property type="entry name" value="SCO1/SenC"/>
</dbReference>
<dbReference type="Gene3D" id="3.40.30.10">
    <property type="entry name" value="Glutaredoxin"/>
    <property type="match status" value="1"/>
</dbReference>
<name>A0A1N7CGK6_9RHOO</name>
<keyword evidence="7" id="KW-1185">Reference proteome</keyword>
<dbReference type="AlphaFoldDB" id="A0A1N7CGK6"/>
<dbReference type="InterPro" id="IPR013766">
    <property type="entry name" value="Thioredoxin_domain"/>
</dbReference>
<dbReference type="GO" id="GO:0046872">
    <property type="term" value="F:metal ion binding"/>
    <property type="evidence" value="ECO:0007669"/>
    <property type="project" value="UniProtKB-KW"/>
</dbReference>
<dbReference type="RefSeq" id="WP_076604385.1">
    <property type="nucleotide sequence ID" value="NZ_FTMD01000024.1"/>
</dbReference>
<dbReference type="CDD" id="cd02968">
    <property type="entry name" value="SCO"/>
    <property type="match status" value="1"/>
</dbReference>
<feature type="binding site" evidence="3">
    <location>
        <position position="85"/>
    </location>
    <ligand>
        <name>Cu cation</name>
        <dbReference type="ChEBI" id="CHEBI:23378"/>
    </ligand>
</feature>
<feature type="binding site" evidence="3">
    <location>
        <position position="81"/>
    </location>
    <ligand>
        <name>Cu cation</name>
        <dbReference type="ChEBI" id="CHEBI:23378"/>
    </ligand>
</feature>
<protein>
    <submittedName>
        <fullName evidence="6">Protein SCO1/2</fullName>
    </submittedName>
</protein>
<evidence type="ECO:0000256" key="3">
    <source>
        <dbReference type="PIRSR" id="PIRSR603782-1"/>
    </source>
</evidence>
<evidence type="ECO:0000256" key="1">
    <source>
        <dbReference type="ARBA" id="ARBA00010996"/>
    </source>
</evidence>
<reference evidence="7" key="1">
    <citation type="submission" date="2017-01" db="EMBL/GenBank/DDBJ databases">
        <authorList>
            <person name="Varghese N."/>
            <person name="Submissions S."/>
        </authorList>
    </citation>
    <scope>NUCLEOTIDE SEQUENCE [LARGE SCALE GENOMIC DNA]</scope>
    <source>
        <strain evidence="7">ATCC 51758</strain>
    </source>
</reference>
<evidence type="ECO:0000313" key="6">
    <source>
        <dbReference type="EMBL" id="SIR62700.1"/>
    </source>
</evidence>
<dbReference type="Proteomes" id="UP000186819">
    <property type="component" value="Unassembled WGS sequence"/>
</dbReference>
<accession>A0A1N7CGK6</accession>
<evidence type="ECO:0000256" key="4">
    <source>
        <dbReference type="PIRSR" id="PIRSR603782-2"/>
    </source>
</evidence>